<feature type="domain" description="Ig-like" evidence="14">
    <location>
        <begin position="131"/>
        <end position="220"/>
    </location>
</feature>
<dbReference type="Pfam" id="PF22705">
    <property type="entry name" value="C2-set_3"/>
    <property type="match status" value="1"/>
</dbReference>
<dbReference type="InterPro" id="IPR007110">
    <property type="entry name" value="Ig-like_dom"/>
</dbReference>
<evidence type="ECO:0000256" key="7">
    <source>
        <dbReference type="ARBA" id="ARBA00023157"/>
    </source>
</evidence>
<evidence type="ECO:0000256" key="6">
    <source>
        <dbReference type="ARBA" id="ARBA00023136"/>
    </source>
</evidence>
<evidence type="ECO:0000256" key="8">
    <source>
        <dbReference type="ARBA" id="ARBA00023170"/>
    </source>
</evidence>
<keyword evidence="5 12" id="KW-1133">Transmembrane helix</keyword>
<dbReference type="GO" id="GO:0006955">
    <property type="term" value="P:immune response"/>
    <property type="evidence" value="ECO:0007669"/>
    <property type="project" value="TreeGrafter"/>
</dbReference>
<keyword evidence="7" id="KW-1015">Disulfide bond</keyword>
<keyword evidence="2" id="KW-1003">Cell membrane</keyword>
<dbReference type="Ensembl" id="ENSECRT00000026841.1">
    <property type="protein sequence ID" value="ENSECRP00000026295.1"/>
    <property type="gene ID" value="ENSECRG00000017767.1"/>
</dbReference>
<dbReference type="GO" id="GO:0042102">
    <property type="term" value="P:positive regulation of T cell proliferation"/>
    <property type="evidence" value="ECO:0007669"/>
    <property type="project" value="TreeGrafter"/>
</dbReference>
<dbReference type="Pfam" id="PF07686">
    <property type="entry name" value="V-set"/>
    <property type="match status" value="1"/>
</dbReference>
<dbReference type="InterPro" id="IPR053896">
    <property type="entry name" value="BTN3A2-like_Ig-C"/>
</dbReference>
<reference evidence="15" key="1">
    <citation type="submission" date="2025-08" db="UniProtKB">
        <authorList>
            <consortium name="Ensembl"/>
        </authorList>
    </citation>
    <scope>IDENTIFICATION</scope>
</reference>
<dbReference type="PROSITE" id="PS50835">
    <property type="entry name" value="IG_LIKE"/>
    <property type="match status" value="2"/>
</dbReference>
<dbReference type="PANTHER" id="PTHR25466:SF9">
    <property type="entry name" value="FIBRONECTIN TYPE-III DOMAIN-CONTAINING PROTEIN"/>
    <property type="match status" value="1"/>
</dbReference>
<dbReference type="GO" id="GO:0042130">
    <property type="term" value="P:negative regulation of T cell proliferation"/>
    <property type="evidence" value="ECO:0007669"/>
    <property type="project" value="TreeGrafter"/>
</dbReference>
<evidence type="ECO:0000256" key="1">
    <source>
        <dbReference type="ARBA" id="ARBA00004251"/>
    </source>
</evidence>
<keyword evidence="8" id="KW-0675">Receptor</keyword>
<dbReference type="GO" id="GO:0009897">
    <property type="term" value="C:external side of plasma membrane"/>
    <property type="evidence" value="ECO:0007669"/>
    <property type="project" value="TreeGrafter"/>
</dbReference>
<keyword evidence="9" id="KW-0325">Glycoprotein</keyword>
<feature type="domain" description="Ig-like" evidence="14">
    <location>
        <begin position="25"/>
        <end position="120"/>
    </location>
</feature>
<dbReference type="Proteomes" id="UP000694620">
    <property type="component" value="Unassembled WGS sequence"/>
</dbReference>
<feature type="signal peptide" evidence="13">
    <location>
        <begin position="1"/>
        <end position="21"/>
    </location>
</feature>
<evidence type="ECO:0000256" key="3">
    <source>
        <dbReference type="ARBA" id="ARBA00022692"/>
    </source>
</evidence>
<sequence length="288" mass="31867">TVHLLSLTSVCFLISADDCLTAIIGETVQIPCSLKTETSLKTEDILIEWEKDNITAKDITVHSFIKGEDKIKDRTQLFISEVSRGNFSLRLSDVSVADEGEFECIYHINGDNNSKHQAVRCLQVAGRYSVPYVTRSSSASKNSEVNFTCKAAGGYPEPKVHWSVNKELFQESSRVNTRKSKDSKGLYSVTSVLTLTVTGNVSVTCIIENERLEKNETSVEFQYLTQSAKEAGIPLVPVVVVLSAATVLITLVLIIILMKMMKKKKSMTQNASREDDDIQAPLRQGPDN</sequence>
<evidence type="ECO:0000256" key="2">
    <source>
        <dbReference type="ARBA" id="ARBA00022475"/>
    </source>
</evidence>
<evidence type="ECO:0000256" key="4">
    <source>
        <dbReference type="ARBA" id="ARBA00022729"/>
    </source>
</evidence>
<keyword evidence="4 13" id="KW-0732">Signal</keyword>
<evidence type="ECO:0000256" key="13">
    <source>
        <dbReference type="SAM" id="SignalP"/>
    </source>
</evidence>
<dbReference type="InterPro" id="IPR051713">
    <property type="entry name" value="T-cell_Activation_Regulation"/>
</dbReference>
<name>A0A8C4T321_ERPCA</name>
<dbReference type="GeneTree" id="ENSGT00940000161590"/>
<dbReference type="InterPro" id="IPR013783">
    <property type="entry name" value="Ig-like_fold"/>
</dbReference>
<dbReference type="AlphaFoldDB" id="A0A8C4T321"/>
<evidence type="ECO:0000256" key="10">
    <source>
        <dbReference type="ARBA" id="ARBA00023319"/>
    </source>
</evidence>
<comment type="subcellular location">
    <subcellularLocation>
        <location evidence="1">Cell membrane</location>
        <topology evidence="1">Single-pass type I membrane protein</topology>
    </subcellularLocation>
</comment>
<feature type="region of interest" description="Disordered" evidence="11">
    <location>
        <begin position="267"/>
        <end position="288"/>
    </location>
</feature>
<evidence type="ECO:0000256" key="11">
    <source>
        <dbReference type="SAM" id="MobiDB-lite"/>
    </source>
</evidence>
<dbReference type="GO" id="GO:0071222">
    <property type="term" value="P:cellular response to lipopolysaccharide"/>
    <property type="evidence" value="ECO:0007669"/>
    <property type="project" value="TreeGrafter"/>
</dbReference>
<keyword evidence="3 12" id="KW-0812">Transmembrane</keyword>
<feature type="transmembrane region" description="Helical" evidence="12">
    <location>
        <begin position="235"/>
        <end position="257"/>
    </location>
</feature>
<dbReference type="InterPro" id="IPR036179">
    <property type="entry name" value="Ig-like_dom_sf"/>
</dbReference>
<reference evidence="15" key="2">
    <citation type="submission" date="2025-09" db="UniProtKB">
        <authorList>
            <consortium name="Ensembl"/>
        </authorList>
    </citation>
    <scope>IDENTIFICATION</scope>
</reference>
<evidence type="ECO:0000256" key="5">
    <source>
        <dbReference type="ARBA" id="ARBA00022989"/>
    </source>
</evidence>
<dbReference type="GO" id="GO:0007166">
    <property type="term" value="P:cell surface receptor signaling pathway"/>
    <property type="evidence" value="ECO:0007669"/>
    <property type="project" value="TreeGrafter"/>
</dbReference>
<dbReference type="Gene3D" id="2.60.40.10">
    <property type="entry name" value="Immunoglobulins"/>
    <property type="match status" value="2"/>
</dbReference>
<keyword evidence="10" id="KW-0393">Immunoglobulin domain</keyword>
<dbReference type="GO" id="GO:0031295">
    <property type="term" value="P:T cell costimulation"/>
    <property type="evidence" value="ECO:0007669"/>
    <property type="project" value="TreeGrafter"/>
</dbReference>
<evidence type="ECO:0000313" key="15">
    <source>
        <dbReference type="Ensembl" id="ENSECRP00000026295.1"/>
    </source>
</evidence>
<evidence type="ECO:0000256" key="9">
    <source>
        <dbReference type="ARBA" id="ARBA00023180"/>
    </source>
</evidence>
<evidence type="ECO:0000256" key="12">
    <source>
        <dbReference type="SAM" id="Phobius"/>
    </source>
</evidence>
<accession>A0A8C4T321</accession>
<keyword evidence="6 12" id="KW-0472">Membrane</keyword>
<keyword evidence="16" id="KW-1185">Reference proteome</keyword>
<organism evidence="15 16">
    <name type="scientific">Erpetoichthys calabaricus</name>
    <name type="common">Rope fish</name>
    <name type="synonym">Calamoichthys calabaricus</name>
    <dbReference type="NCBI Taxonomy" id="27687"/>
    <lineage>
        <taxon>Eukaryota</taxon>
        <taxon>Metazoa</taxon>
        <taxon>Chordata</taxon>
        <taxon>Craniata</taxon>
        <taxon>Vertebrata</taxon>
        <taxon>Euteleostomi</taxon>
        <taxon>Actinopterygii</taxon>
        <taxon>Polypteriformes</taxon>
        <taxon>Polypteridae</taxon>
        <taxon>Erpetoichthys</taxon>
    </lineage>
</organism>
<proteinExistence type="predicted"/>
<dbReference type="SUPFAM" id="SSF48726">
    <property type="entry name" value="Immunoglobulin"/>
    <property type="match status" value="2"/>
</dbReference>
<dbReference type="InterPro" id="IPR013106">
    <property type="entry name" value="Ig_V-set"/>
</dbReference>
<protein>
    <submittedName>
        <fullName evidence="15">CD276 antigen-like</fullName>
    </submittedName>
</protein>
<evidence type="ECO:0000313" key="16">
    <source>
        <dbReference type="Proteomes" id="UP000694620"/>
    </source>
</evidence>
<dbReference type="PANTHER" id="PTHR25466">
    <property type="entry name" value="T-LYMPHOCYTE ACTIVATION ANTIGEN"/>
    <property type="match status" value="1"/>
</dbReference>
<evidence type="ECO:0000259" key="14">
    <source>
        <dbReference type="PROSITE" id="PS50835"/>
    </source>
</evidence>
<feature type="chain" id="PRO_5034221814" evidence="13">
    <location>
        <begin position="22"/>
        <end position="288"/>
    </location>
</feature>